<comment type="caution">
    <text evidence="7">The sequence shown here is derived from an EMBL/GenBank/DDBJ whole genome shotgun (WGS) entry which is preliminary data.</text>
</comment>
<evidence type="ECO:0000256" key="4">
    <source>
        <dbReference type="ARBA" id="ARBA00023098"/>
    </source>
</evidence>
<reference evidence="7 8" key="1">
    <citation type="submission" date="2013-07" db="EMBL/GenBank/DDBJ databases">
        <authorList>
            <consortium name="DOE Joint Genome Institute"/>
            <person name="Eisen J."/>
            <person name="Huntemann M."/>
            <person name="Han J."/>
            <person name="Chen A."/>
            <person name="Kyrpides N."/>
            <person name="Mavromatis K."/>
            <person name="Markowitz V."/>
            <person name="Palaniappan K."/>
            <person name="Ivanova N."/>
            <person name="Schaumberg A."/>
            <person name="Pati A."/>
            <person name="Liolios K."/>
            <person name="Nordberg H.P."/>
            <person name="Cantor M.N."/>
            <person name="Hua S.X."/>
            <person name="Woyke T."/>
        </authorList>
    </citation>
    <scope>NUCLEOTIDE SEQUENCE [LARGE SCALE GENOMIC DNA]</scope>
    <source>
        <strain evidence="7 8">DSM 44712</strain>
    </source>
</reference>
<proteinExistence type="predicted"/>
<evidence type="ECO:0000313" key="7">
    <source>
        <dbReference type="EMBL" id="EXG79847.1"/>
    </source>
</evidence>
<dbReference type="AlphaFoldDB" id="A0A010ZRL0"/>
<gene>
    <name evidence="7" type="ORF">CryarDRAFT_0893</name>
</gene>
<dbReference type="PANTHER" id="PTHR18896:SF76">
    <property type="entry name" value="PHOSPHOLIPASE"/>
    <property type="match status" value="1"/>
</dbReference>
<dbReference type="GO" id="GO:0004630">
    <property type="term" value="F:phospholipase D activity"/>
    <property type="evidence" value="ECO:0007669"/>
    <property type="project" value="UniProtKB-EC"/>
</dbReference>
<feature type="region of interest" description="Disordered" evidence="5">
    <location>
        <begin position="168"/>
        <end position="187"/>
    </location>
</feature>
<evidence type="ECO:0000259" key="6">
    <source>
        <dbReference type="PROSITE" id="PS50035"/>
    </source>
</evidence>
<protein>
    <submittedName>
        <fullName evidence="7">Phosphatidylserine/phosphatidylglycerophosphate/ cardiolipin synthase</fullName>
    </submittedName>
</protein>
<feature type="domain" description="PLD phosphodiesterase" evidence="6">
    <location>
        <begin position="137"/>
        <end position="170"/>
    </location>
</feature>
<feature type="domain" description="PLD phosphodiesterase" evidence="6">
    <location>
        <begin position="376"/>
        <end position="403"/>
    </location>
</feature>
<dbReference type="HOGENOM" id="CLU_022601_0_0_11"/>
<dbReference type="RefSeq" id="WP_035848625.1">
    <property type="nucleotide sequence ID" value="NZ_KK073874.1"/>
</dbReference>
<dbReference type="CDD" id="cd09104">
    <property type="entry name" value="PLDc_vPLD1_2_like_1"/>
    <property type="match status" value="1"/>
</dbReference>
<accession>A0A010ZRL0</accession>
<dbReference type="Pfam" id="PF13091">
    <property type="entry name" value="PLDc_2"/>
    <property type="match status" value="1"/>
</dbReference>
<evidence type="ECO:0000256" key="3">
    <source>
        <dbReference type="ARBA" id="ARBA00022801"/>
    </source>
</evidence>
<dbReference type="CDD" id="cd09105">
    <property type="entry name" value="PLDc_vPLD1_2_like_2"/>
    <property type="match status" value="1"/>
</dbReference>
<dbReference type="Proteomes" id="UP000021053">
    <property type="component" value="Unassembled WGS sequence"/>
</dbReference>
<dbReference type="InterPro" id="IPR025202">
    <property type="entry name" value="PLD-like_dom"/>
</dbReference>
<keyword evidence="3" id="KW-0378">Hydrolase</keyword>
<dbReference type="SUPFAM" id="SSF56024">
    <property type="entry name" value="Phospholipase D/nuclease"/>
    <property type="match status" value="2"/>
</dbReference>
<sequence length="533" mass="59829">MPLDDWFLTADERGNPSTRLDSRHPDGIAWTTGNEVRPLVHGSTYFADLLAEIDAAQKGDILFFTDWRGDPDELLAEPDRTVGSVLEDAARRGVVVKGLVWRSHLDKLQFSAEENRHLGVEVEEAGGEVLLDMRVRTGGSHHQKFVVIRHPGDQDADIAYVGGIDLGHSRRDDGDHQGDPQAQPMPDVYGDKPPWHDVQVAMRGPAVGDVDTVFRERWEDPSPLSNNLVRVARDLITHRDITPDPLPEQPPDPSPRGTQAVQILRTYPHRRRNSYPFAPDGERSIARAYLKALKRARSLIYLEDQYLWSEDVAACFAEALNSNPDLHLIAVVPSFPDQGGLSTTGENLGRNRALEKFRAVAPDRVAVYGPENRDGTPVYVHAKVCVIDDIWAVVGSDNLNRRSWTYDSELSCAVIDEERDRREPQDPAGLGDGARVYARDLRLLLSSEHLELQKDEVDALSDPHAAFRAFKESADALDAWHKDGKSGPRPKGRLRPYTPEKLKPFAGFWADPLYQYLLDPDGRPRKLRRNDDF</sequence>
<evidence type="ECO:0000256" key="1">
    <source>
        <dbReference type="ARBA" id="ARBA00000798"/>
    </source>
</evidence>
<organism evidence="7 8">
    <name type="scientific">Cryptosporangium arvum DSM 44712</name>
    <dbReference type="NCBI Taxonomy" id="927661"/>
    <lineage>
        <taxon>Bacteria</taxon>
        <taxon>Bacillati</taxon>
        <taxon>Actinomycetota</taxon>
        <taxon>Actinomycetes</taxon>
        <taxon>Cryptosporangiales</taxon>
        <taxon>Cryptosporangiaceae</taxon>
        <taxon>Cryptosporangium</taxon>
    </lineage>
</organism>
<dbReference type="GO" id="GO:0009395">
    <property type="term" value="P:phospholipid catabolic process"/>
    <property type="evidence" value="ECO:0007669"/>
    <property type="project" value="TreeGrafter"/>
</dbReference>
<name>A0A010ZRL0_9ACTN</name>
<keyword evidence="4" id="KW-0443">Lipid metabolism</keyword>
<comment type="catalytic activity">
    <reaction evidence="1">
        <text>a 1,2-diacyl-sn-glycero-3-phosphocholine + H2O = a 1,2-diacyl-sn-glycero-3-phosphate + choline + H(+)</text>
        <dbReference type="Rhea" id="RHEA:14445"/>
        <dbReference type="ChEBI" id="CHEBI:15354"/>
        <dbReference type="ChEBI" id="CHEBI:15377"/>
        <dbReference type="ChEBI" id="CHEBI:15378"/>
        <dbReference type="ChEBI" id="CHEBI:57643"/>
        <dbReference type="ChEBI" id="CHEBI:58608"/>
        <dbReference type="EC" id="3.1.4.4"/>
    </reaction>
</comment>
<evidence type="ECO:0000256" key="5">
    <source>
        <dbReference type="SAM" id="MobiDB-lite"/>
    </source>
</evidence>
<dbReference type="PROSITE" id="PS50035">
    <property type="entry name" value="PLD"/>
    <property type="match status" value="2"/>
</dbReference>
<dbReference type="PATRIC" id="fig|927661.3.peg.882"/>
<dbReference type="InterPro" id="IPR001736">
    <property type="entry name" value="PLipase_D/transphosphatidylase"/>
</dbReference>
<keyword evidence="2" id="KW-0677">Repeat</keyword>
<feature type="compositionally biased region" description="Basic and acidic residues" evidence="5">
    <location>
        <begin position="168"/>
        <end position="178"/>
    </location>
</feature>
<dbReference type="EMBL" id="JFBT01000001">
    <property type="protein sequence ID" value="EXG79847.1"/>
    <property type="molecule type" value="Genomic_DNA"/>
</dbReference>
<dbReference type="PANTHER" id="PTHR18896">
    <property type="entry name" value="PHOSPHOLIPASE D"/>
    <property type="match status" value="1"/>
</dbReference>
<dbReference type="Gene3D" id="3.30.870.10">
    <property type="entry name" value="Endonuclease Chain A"/>
    <property type="match status" value="2"/>
</dbReference>
<dbReference type="InterPro" id="IPR015679">
    <property type="entry name" value="PLipase_D_fam"/>
</dbReference>
<evidence type="ECO:0000313" key="8">
    <source>
        <dbReference type="Proteomes" id="UP000021053"/>
    </source>
</evidence>
<feature type="region of interest" description="Disordered" evidence="5">
    <location>
        <begin position="239"/>
        <end position="258"/>
    </location>
</feature>
<keyword evidence="8" id="KW-1185">Reference proteome</keyword>
<dbReference type="OrthoDB" id="8828485at2"/>
<dbReference type="SMART" id="SM00155">
    <property type="entry name" value="PLDc"/>
    <property type="match status" value="2"/>
</dbReference>
<evidence type="ECO:0000256" key="2">
    <source>
        <dbReference type="ARBA" id="ARBA00022737"/>
    </source>
</evidence>
<feature type="compositionally biased region" description="Pro residues" evidence="5">
    <location>
        <begin position="244"/>
        <end position="254"/>
    </location>
</feature>